<dbReference type="GO" id="GO:0005886">
    <property type="term" value="C:plasma membrane"/>
    <property type="evidence" value="ECO:0007669"/>
    <property type="project" value="TreeGrafter"/>
</dbReference>
<evidence type="ECO:0000313" key="8">
    <source>
        <dbReference type="EMBL" id="CAD9237846.1"/>
    </source>
</evidence>
<dbReference type="EMBL" id="HBGH01017887">
    <property type="protein sequence ID" value="CAD9237846.1"/>
    <property type="molecule type" value="Transcribed_RNA"/>
</dbReference>
<keyword evidence="3" id="KW-0813">Transport</keyword>
<dbReference type="AlphaFoldDB" id="A0A7S1XGG7"/>
<comment type="subcellular location">
    <subcellularLocation>
        <location evidence="1">Membrane</location>
        <topology evidence="1">Multi-pass membrane protein</topology>
    </subcellularLocation>
</comment>
<protein>
    <recommendedName>
        <fullName evidence="9">Equilibrative nucleoside transporter</fullName>
    </recommendedName>
</protein>
<feature type="transmembrane region" description="Helical" evidence="7">
    <location>
        <begin position="66"/>
        <end position="83"/>
    </location>
</feature>
<dbReference type="GO" id="GO:0005337">
    <property type="term" value="F:nucleoside transmembrane transporter activity"/>
    <property type="evidence" value="ECO:0007669"/>
    <property type="project" value="InterPro"/>
</dbReference>
<feature type="transmembrane region" description="Helical" evidence="7">
    <location>
        <begin position="89"/>
        <end position="115"/>
    </location>
</feature>
<evidence type="ECO:0000256" key="3">
    <source>
        <dbReference type="ARBA" id="ARBA00022448"/>
    </source>
</evidence>
<proteinExistence type="inferred from homology"/>
<evidence type="ECO:0008006" key="9">
    <source>
        <dbReference type="Google" id="ProtNLM"/>
    </source>
</evidence>
<evidence type="ECO:0000256" key="5">
    <source>
        <dbReference type="ARBA" id="ARBA00022989"/>
    </source>
</evidence>
<dbReference type="InterPro" id="IPR002259">
    <property type="entry name" value="Eqnu_transpt"/>
</dbReference>
<dbReference type="Pfam" id="PF01733">
    <property type="entry name" value="Nucleoside_tran"/>
    <property type="match status" value="1"/>
</dbReference>
<evidence type="ECO:0000256" key="2">
    <source>
        <dbReference type="ARBA" id="ARBA00007965"/>
    </source>
</evidence>
<keyword evidence="6 7" id="KW-0472">Membrane</keyword>
<gene>
    <name evidence="8" type="ORF">CCAE0312_LOCUS9945</name>
</gene>
<evidence type="ECO:0000256" key="4">
    <source>
        <dbReference type="ARBA" id="ARBA00022692"/>
    </source>
</evidence>
<evidence type="ECO:0000256" key="7">
    <source>
        <dbReference type="SAM" id="Phobius"/>
    </source>
</evidence>
<dbReference type="PRINTS" id="PR01130">
    <property type="entry name" value="DERENTRNSPRT"/>
</dbReference>
<feature type="transmembrane region" description="Helical" evidence="7">
    <location>
        <begin position="127"/>
        <end position="151"/>
    </location>
</feature>
<evidence type="ECO:0000256" key="6">
    <source>
        <dbReference type="ARBA" id="ARBA00023136"/>
    </source>
</evidence>
<evidence type="ECO:0000256" key="1">
    <source>
        <dbReference type="ARBA" id="ARBA00004141"/>
    </source>
</evidence>
<accession>A0A7S1XGG7</accession>
<dbReference type="PANTHER" id="PTHR10332">
    <property type="entry name" value="EQUILIBRATIVE NUCLEOSIDE TRANSPORTER"/>
    <property type="match status" value="1"/>
</dbReference>
<reference evidence="8" key="1">
    <citation type="submission" date="2021-01" db="EMBL/GenBank/DDBJ databases">
        <authorList>
            <person name="Corre E."/>
            <person name="Pelletier E."/>
            <person name="Niang G."/>
            <person name="Scheremetjew M."/>
            <person name="Finn R."/>
            <person name="Kale V."/>
            <person name="Holt S."/>
            <person name="Cochrane G."/>
            <person name="Meng A."/>
            <person name="Brown T."/>
            <person name="Cohen L."/>
        </authorList>
    </citation>
    <scope>NUCLEOTIDE SEQUENCE</scope>
    <source>
        <strain evidence="8">SAG 36.94</strain>
    </source>
</reference>
<organism evidence="8">
    <name type="scientific">Compsopogon caeruleus</name>
    <dbReference type="NCBI Taxonomy" id="31354"/>
    <lineage>
        <taxon>Eukaryota</taxon>
        <taxon>Rhodophyta</taxon>
        <taxon>Compsopogonophyceae</taxon>
        <taxon>Compsopogonales</taxon>
        <taxon>Compsopogonaceae</taxon>
        <taxon>Compsopogon</taxon>
    </lineage>
</organism>
<sequence length="158" mass="17297">MRIRQTSTNTTLSIFPGLVAEIATKEANHGESGDIVVQVFFFCLADFVGKSLSFCLEPLMPVNSSLWFLTIARCLALPILFVLDYNSGGWGVMVNSILVFLLGLSNGLVVSYAMTEGPARCKERNRAFVGFLMYFAVVLGLVLGSTGSWVVRLLKFSE</sequence>
<keyword evidence="4 7" id="KW-0812">Transmembrane</keyword>
<name>A0A7S1XGG7_9RHOD</name>
<dbReference type="PANTHER" id="PTHR10332:SF10">
    <property type="entry name" value="EQUILIBRATIVE NUCLEOSIDE TRANSPORTER 4"/>
    <property type="match status" value="1"/>
</dbReference>
<keyword evidence="5 7" id="KW-1133">Transmembrane helix</keyword>
<comment type="similarity">
    <text evidence="2">Belongs to the SLC29A/ENT transporter (TC 2.A.57) family.</text>
</comment>